<dbReference type="EMBL" id="KN817541">
    <property type="protein sequence ID" value="KJA23737.1"/>
    <property type="molecule type" value="Genomic_DNA"/>
</dbReference>
<sequence length="123" mass="13333">MLPRLISPPTVPMSFANKDIRRHPISFMRPPPMLIKSLAKMGRPPFRRMRPPTEPARTADTDVSMPSQVSILIAAISMTAALADVASAAYSLRVPVSQFGGALLRGMSGAHAIRHQIALRGHV</sequence>
<proteinExistence type="predicted"/>
<name>A0A0D2L971_HYPSF</name>
<reference evidence="2" key="1">
    <citation type="submission" date="2014-04" db="EMBL/GenBank/DDBJ databases">
        <title>Evolutionary Origins and Diversification of the Mycorrhizal Mutualists.</title>
        <authorList>
            <consortium name="DOE Joint Genome Institute"/>
            <consortium name="Mycorrhizal Genomics Consortium"/>
            <person name="Kohler A."/>
            <person name="Kuo A."/>
            <person name="Nagy L.G."/>
            <person name="Floudas D."/>
            <person name="Copeland A."/>
            <person name="Barry K.W."/>
            <person name="Cichocki N."/>
            <person name="Veneault-Fourrey C."/>
            <person name="LaButti K."/>
            <person name="Lindquist E.A."/>
            <person name="Lipzen A."/>
            <person name="Lundell T."/>
            <person name="Morin E."/>
            <person name="Murat C."/>
            <person name="Riley R."/>
            <person name="Ohm R."/>
            <person name="Sun H."/>
            <person name="Tunlid A."/>
            <person name="Henrissat B."/>
            <person name="Grigoriev I.V."/>
            <person name="Hibbett D.S."/>
            <person name="Martin F."/>
        </authorList>
    </citation>
    <scope>NUCLEOTIDE SEQUENCE [LARGE SCALE GENOMIC DNA]</scope>
    <source>
        <strain evidence="2">FD-334 SS-4</strain>
    </source>
</reference>
<protein>
    <submittedName>
        <fullName evidence="1">Uncharacterized protein</fullName>
    </submittedName>
</protein>
<organism evidence="1 2">
    <name type="scientific">Hypholoma sublateritium (strain FD-334 SS-4)</name>
    <dbReference type="NCBI Taxonomy" id="945553"/>
    <lineage>
        <taxon>Eukaryota</taxon>
        <taxon>Fungi</taxon>
        <taxon>Dikarya</taxon>
        <taxon>Basidiomycota</taxon>
        <taxon>Agaricomycotina</taxon>
        <taxon>Agaricomycetes</taxon>
        <taxon>Agaricomycetidae</taxon>
        <taxon>Agaricales</taxon>
        <taxon>Agaricineae</taxon>
        <taxon>Strophariaceae</taxon>
        <taxon>Hypholoma</taxon>
    </lineage>
</organism>
<accession>A0A0D2L971</accession>
<keyword evidence="2" id="KW-1185">Reference proteome</keyword>
<evidence type="ECO:0000313" key="2">
    <source>
        <dbReference type="Proteomes" id="UP000054270"/>
    </source>
</evidence>
<dbReference type="AlphaFoldDB" id="A0A0D2L971"/>
<gene>
    <name evidence="1" type="ORF">HYPSUDRAFT_201165</name>
</gene>
<dbReference type="Proteomes" id="UP000054270">
    <property type="component" value="Unassembled WGS sequence"/>
</dbReference>
<evidence type="ECO:0000313" key="1">
    <source>
        <dbReference type="EMBL" id="KJA23737.1"/>
    </source>
</evidence>